<evidence type="ECO:0008006" key="4">
    <source>
        <dbReference type="Google" id="ProtNLM"/>
    </source>
</evidence>
<keyword evidence="1" id="KW-0175">Coiled coil</keyword>
<protein>
    <recommendedName>
        <fullName evidence="4">F-box domain-containing protein</fullName>
    </recommendedName>
</protein>
<name>A0A0D2PFZ6_HYPSF</name>
<dbReference type="InterPro" id="IPR032675">
    <property type="entry name" value="LRR_dom_sf"/>
</dbReference>
<dbReference type="Proteomes" id="UP000054270">
    <property type="component" value="Unassembled WGS sequence"/>
</dbReference>
<dbReference type="AlphaFoldDB" id="A0A0D2PFZ6"/>
<dbReference type="Gene3D" id="3.80.10.10">
    <property type="entry name" value="Ribonuclease Inhibitor"/>
    <property type="match status" value="1"/>
</dbReference>
<dbReference type="SUPFAM" id="SSF52047">
    <property type="entry name" value="RNI-like"/>
    <property type="match status" value="1"/>
</dbReference>
<proteinExistence type="predicted"/>
<evidence type="ECO:0000256" key="1">
    <source>
        <dbReference type="SAM" id="Coils"/>
    </source>
</evidence>
<evidence type="ECO:0000313" key="2">
    <source>
        <dbReference type="EMBL" id="KJA19035.1"/>
    </source>
</evidence>
<reference evidence="3" key="1">
    <citation type="submission" date="2014-04" db="EMBL/GenBank/DDBJ databases">
        <title>Evolutionary Origins and Diversification of the Mycorrhizal Mutualists.</title>
        <authorList>
            <consortium name="DOE Joint Genome Institute"/>
            <consortium name="Mycorrhizal Genomics Consortium"/>
            <person name="Kohler A."/>
            <person name="Kuo A."/>
            <person name="Nagy L.G."/>
            <person name="Floudas D."/>
            <person name="Copeland A."/>
            <person name="Barry K.W."/>
            <person name="Cichocki N."/>
            <person name="Veneault-Fourrey C."/>
            <person name="LaButti K."/>
            <person name="Lindquist E.A."/>
            <person name="Lipzen A."/>
            <person name="Lundell T."/>
            <person name="Morin E."/>
            <person name="Murat C."/>
            <person name="Riley R."/>
            <person name="Ohm R."/>
            <person name="Sun H."/>
            <person name="Tunlid A."/>
            <person name="Henrissat B."/>
            <person name="Grigoriev I.V."/>
            <person name="Hibbett D.S."/>
            <person name="Martin F."/>
        </authorList>
    </citation>
    <scope>NUCLEOTIDE SEQUENCE [LARGE SCALE GENOMIC DNA]</scope>
    <source>
        <strain evidence="3">FD-334 SS-4</strain>
    </source>
</reference>
<keyword evidence="3" id="KW-1185">Reference proteome</keyword>
<sequence length="538" mass="60932">MDQAALSILQTLLKTNRPPTDQETAIIRESMAPTNAELKSLEAHISETMARIEELESQVEQAESKLQRLREEEAAILETFDNHRRVFSPFRNIPEDILREICIAVVADSVPALSSRHQTIPLPYVLSQICSGMRHIALTTPIIWASMHVKIYPISFNSLAGYERAYSALVLKANTWFERAGGLGLTVSIEDHSDPYEMSAHSQSALWESLFDTLLSYSTRWKVLQIDTGNILSAPMVRIAALTAVEVPLLQSVSFSLDYVLSDPLLRHSVLLQIPTLRCVKLEICNMEMFTVDWANLTSVTLHPSPHSRNWIPKSDVKIILQQTKCLIFCDITVGLGGLEEHYTDNISLPFLKTLIVDERTFIPAKPGAPSILDLITAPILEIFDMRRQEFFDFADFFKRSTRISKLSLPYFDEDQSFTDTMRFLSHCPSLTELSLWPCKWSMDTSDADKFLRAFVESDAGVMCPCLQDFSIAGKIDFSFQTLRLFLEGRQGDIAAQNVMPWKKLVIDIRGIRDTEKRRQVSNLVSQKKAAGLNIREK</sequence>
<organism evidence="2 3">
    <name type="scientific">Hypholoma sublateritium (strain FD-334 SS-4)</name>
    <dbReference type="NCBI Taxonomy" id="945553"/>
    <lineage>
        <taxon>Eukaryota</taxon>
        <taxon>Fungi</taxon>
        <taxon>Dikarya</taxon>
        <taxon>Basidiomycota</taxon>
        <taxon>Agaricomycotina</taxon>
        <taxon>Agaricomycetes</taxon>
        <taxon>Agaricomycetidae</taxon>
        <taxon>Agaricales</taxon>
        <taxon>Agaricineae</taxon>
        <taxon>Strophariaceae</taxon>
        <taxon>Hypholoma</taxon>
    </lineage>
</organism>
<evidence type="ECO:0000313" key="3">
    <source>
        <dbReference type="Proteomes" id="UP000054270"/>
    </source>
</evidence>
<feature type="coiled-coil region" evidence="1">
    <location>
        <begin position="38"/>
        <end position="79"/>
    </location>
</feature>
<dbReference type="STRING" id="945553.A0A0D2PFZ6"/>
<dbReference type="OMA" id="ANTWFER"/>
<dbReference type="EMBL" id="KN817582">
    <property type="protein sequence ID" value="KJA19035.1"/>
    <property type="molecule type" value="Genomic_DNA"/>
</dbReference>
<dbReference type="OrthoDB" id="3365698at2759"/>
<gene>
    <name evidence="2" type="ORF">HYPSUDRAFT_44699</name>
</gene>
<accession>A0A0D2PFZ6</accession>